<keyword evidence="2" id="KW-0233">DNA recombination</keyword>
<keyword evidence="6" id="KW-1185">Reference proteome</keyword>
<dbReference type="Pfam" id="PF12835">
    <property type="entry name" value="Integrase_1"/>
    <property type="match status" value="1"/>
</dbReference>
<dbReference type="InterPro" id="IPR011010">
    <property type="entry name" value="DNA_brk_join_enz"/>
</dbReference>
<dbReference type="GO" id="GO:0015074">
    <property type="term" value="P:DNA integration"/>
    <property type="evidence" value="ECO:0007669"/>
    <property type="project" value="InterPro"/>
</dbReference>
<gene>
    <name evidence="5" type="ORF">SE37_04090</name>
</gene>
<dbReference type="EMBL" id="JXBL01000001">
    <property type="protein sequence ID" value="KIE41866.1"/>
    <property type="molecule type" value="Genomic_DNA"/>
</dbReference>
<name>A0A0C1QUH0_9BACT</name>
<reference evidence="5 6" key="1">
    <citation type="submission" date="2015-01" db="EMBL/GenBank/DDBJ databases">
        <title>Genome sequence of the anaerobic bacterium Geobacter soli GSS01, a dissimilatory Fe(III) reducer from soil.</title>
        <authorList>
            <person name="Yang G."/>
            <person name="Zhou S."/>
        </authorList>
    </citation>
    <scope>NUCLEOTIDE SEQUENCE [LARGE SCALE GENOMIC DNA]</scope>
    <source>
        <strain evidence="5 6">GSS01</strain>
    </source>
</reference>
<feature type="region of interest" description="Disordered" evidence="3">
    <location>
        <begin position="239"/>
        <end position="270"/>
    </location>
</feature>
<evidence type="ECO:0000313" key="5">
    <source>
        <dbReference type="EMBL" id="KIE41866.1"/>
    </source>
</evidence>
<dbReference type="InterPro" id="IPR013762">
    <property type="entry name" value="Integrase-like_cat_sf"/>
</dbReference>
<evidence type="ECO:0000256" key="2">
    <source>
        <dbReference type="ARBA" id="ARBA00023172"/>
    </source>
</evidence>
<evidence type="ECO:0000259" key="4">
    <source>
        <dbReference type="PROSITE" id="PS51898"/>
    </source>
</evidence>
<dbReference type="Gene3D" id="1.10.150.130">
    <property type="match status" value="1"/>
</dbReference>
<evidence type="ECO:0000313" key="6">
    <source>
        <dbReference type="Proteomes" id="UP000031433"/>
    </source>
</evidence>
<dbReference type="PROSITE" id="PS51898">
    <property type="entry name" value="TYR_RECOMBINASE"/>
    <property type="match status" value="1"/>
</dbReference>
<dbReference type="SUPFAM" id="SSF56349">
    <property type="entry name" value="DNA breaking-rejoining enzymes"/>
    <property type="match status" value="1"/>
</dbReference>
<comment type="caution">
    <text evidence="5">The sequence shown here is derived from an EMBL/GenBank/DDBJ whole genome shotgun (WGS) entry which is preliminary data.</text>
</comment>
<dbReference type="Pfam" id="PF12834">
    <property type="entry name" value="Phage_int_SAM_2"/>
    <property type="match status" value="1"/>
</dbReference>
<dbReference type="Proteomes" id="UP000031433">
    <property type="component" value="Unassembled WGS sequence"/>
</dbReference>
<dbReference type="InterPro" id="IPR002104">
    <property type="entry name" value="Integrase_catalytic"/>
</dbReference>
<dbReference type="InterPro" id="IPR010998">
    <property type="entry name" value="Integrase_recombinase_N"/>
</dbReference>
<dbReference type="InterPro" id="IPR024456">
    <property type="entry name" value="Integrase_catalytic_putative"/>
</dbReference>
<dbReference type="Gene3D" id="1.10.443.10">
    <property type="entry name" value="Intergrase catalytic core"/>
    <property type="match status" value="1"/>
</dbReference>
<accession>A0A0C1QUH0</accession>
<dbReference type="RefSeq" id="WP_039643898.1">
    <property type="nucleotide sequence ID" value="NZ_JXBL01000001.1"/>
</dbReference>
<dbReference type="GO" id="GO:0006310">
    <property type="term" value="P:DNA recombination"/>
    <property type="evidence" value="ECO:0007669"/>
    <property type="project" value="UniProtKB-KW"/>
</dbReference>
<proteinExistence type="predicted"/>
<feature type="domain" description="Tyr recombinase" evidence="4">
    <location>
        <begin position="106"/>
        <end position="270"/>
    </location>
</feature>
<keyword evidence="1" id="KW-0238">DNA-binding</keyword>
<organism evidence="5 6">
    <name type="scientific">Geobacter soli</name>
    <dbReference type="NCBI Taxonomy" id="1510391"/>
    <lineage>
        <taxon>Bacteria</taxon>
        <taxon>Pseudomonadati</taxon>
        <taxon>Thermodesulfobacteriota</taxon>
        <taxon>Desulfuromonadia</taxon>
        <taxon>Geobacterales</taxon>
        <taxon>Geobacteraceae</taxon>
        <taxon>Geobacter</taxon>
    </lineage>
</organism>
<protein>
    <recommendedName>
        <fullName evidence="4">Tyr recombinase domain-containing protein</fullName>
    </recommendedName>
</protein>
<evidence type="ECO:0000256" key="3">
    <source>
        <dbReference type="SAM" id="MobiDB-lite"/>
    </source>
</evidence>
<feature type="compositionally biased region" description="Basic and acidic residues" evidence="3">
    <location>
        <begin position="248"/>
        <end position="270"/>
    </location>
</feature>
<dbReference type="InterPro" id="IPR024457">
    <property type="entry name" value="Putative_integrase_N"/>
</dbReference>
<sequence length="270" mass="29977">MSRKLGHEAKKMVGKNYGKGSGTTEKLLGNIERIAEFMGTQGLQSLRHMKTKHVTRFFDHLKAEGLSASTKANYATAMRTIAHAIGKDNIVPRNNADLGINRIDRYQPKQADISKMEKVRGALYSKSEWQGLAADMQMAFGLRVKESLLSHSTVIRDGKEFLVVEGAKGGRPRDLEVKTEAQREILQRVNDHIAATGGKSLISRHLNLKQALKKQANDFHRSGGTKENGANSHLARHHMAQKMGQDGISDKEIAEHLGHGREGVTKHYKK</sequence>
<dbReference type="AlphaFoldDB" id="A0A0C1QUH0"/>
<evidence type="ECO:0000256" key="1">
    <source>
        <dbReference type="ARBA" id="ARBA00023125"/>
    </source>
</evidence>
<dbReference type="GO" id="GO:0003677">
    <property type="term" value="F:DNA binding"/>
    <property type="evidence" value="ECO:0007669"/>
    <property type="project" value="UniProtKB-KW"/>
</dbReference>